<protein>
    <submittedName>
        <fullName evidence="1">Uncharacterized protein</fullName>
    </submittedName>
</protein>
<gene>
    <name evidence="1" type="ORF">CEX98_18860</name>
</gene>
<sequence length="65" mass="7210">MTLHTSIIFTDYVSKFSLQLQNAEPSAEQTQAIQDYGCVLGDDHRELEASGLNINAWDPVLILST</sequence>
<proteinExistence type="predicted"/>
<dbReference type="EMBL" id="NKHF01000093">
    <property type="protein sequence ID" value="PCK30186.1"/>
    <property type="molecule type" value="Genomic_DNA"/>
</dbReference>
<dbReference type="AlphaFoldDB" id="A0A2A5JL88"/>
<evidence type="ECO:0000313" key="1">
    <source>
        <dbReference type="EMBL" id="PCK30186.1"/>
    </source>
</evidence>
<reference evidence="2" key="1">
    <citation type="journal article" date="2019" name="Genome Announc.">
        <title>Draft Genome Sequence of Pseudoalteromonas piscicida Strain 36Y ROTHPW, an Hypersaline Seawater Isolate from the South Coast of Sonora, Mexico.</title>
        <authorList>
            <person name="Sanchez-Diaz R."/>
            <person name="Molina-Garza Z.J."/>
            <person name="Cruz-Suarez L.E."/>
            <person name="Selvin J."/>
            <person name="Kiran G.S."/>
            <person name="Ibarra-Gamez J.C."/>
            <person name="Gomez-Gil B."/>
            <person name="Galaviz-Silva L."/>
        </authorList>
    </citation>
    <scope>NUCLEOTIDE SEQUENCE [LARGE SCALE GENOMIC DNA]</scope>
    <source>
        <strain evidence="2">36Y_RITHPW</strain>
    </source>
</reference>
<accession>A0A2A5JL88</accession>
<name>A0A2A5JL88_PSEO7</name>
<keyword evidence="2" id="KW-1185">Reference proteome</keyword>
<evidence type="ECO:0000313" key="2">
    <source>
        <dbReference type="Proteomes" id="UP000228621"/>
    </source>
</evidence>
<dbReference type="Proteomes" id="UP000228621">
    <property type="component" value="Unassembled WGS sequence"/>
</dbReference>
<comment type="caution">
    <text evidence="1">The sequence shown here is derived from an EMBL/GenBank/DDBJ whole genome shotgun (WGS) entry which is preliminary data.</text>
</comment>
<organism evidence="1 2">
    <name type="scientific">Pseudoalteromonas piscicida</name>
    <dbReference type="NCBI Taxonomy" id="43662"/>
    <lineage>
        <taxon>Bacteria</taxon>
        <taxon>Pseudomonadati</taxon>
        <taxon>Pseudomonadota</taxon>
        <taxon>Gammaproteobacteria</taxon>
        <taxon>Alteromonadales</taxon>
        <taxon>Pseudoalteromonadaceae</taxon>
        <taxon>Pseudoalteromonas</taxon>
    </lineage>
</organism>